<sequence>MIFRLSSRSLELNWSDMLSGCPNTYSISSPCITPIHSPHNEIVNEDSTFSSSTSDKEWIPAIKHKRVNSSKVETGKEQYTSSMYAEKKWIYIEKIAGSNVTEEDISDYLAPVFQGPQFDLKKLQPQGQNSAFIVGTSSSEEVYEMKSFGQTGLY</sequence>
<dbReference type="EMBL" id="JARQZJ010000073">
    <property type="protein sequence ID" value="KAK9882197.1"/>
    <property type="molecule type" value="Genomic_DNA"/>
</dbReference>
<proteinExistence type="predicted"/>
<evidence type="ECO:0000313" key="1">
    <source>
        <dbReference type="EMBL" id="KAK9882197.1"/>
    </source>
</evidence>
<evidence type="ECO:0000313" key="2">
    <source>
        <dbReference type="Proteomes" id="UP001431783"/>
    </source>
</evidence>
<dbReference type="Proteomes" id="UP001431783">
    <property type="component" value="Unassembled WGS sequence"/>
</dbReference>
<keyword evidence="2" id="KW-1185">Reference proteome</keyword>
<comment type="caution">
    <text evidence="1">The sequence shown here is derived from an EMBL/GenBank/DDBJ whole genome shotgun (WGS) entry which is preliminary data.</text>
</comment>
<name>A0AAW1UQE1_9CUCU</name>
<reference evidence="1 2" key="1">
    <citation type="submission" date="2023-03" db="EMBL/GenBank/DDBJ databases">
        <title>Genome insight into feeding habits of ladybird beetles.</title>
        <authorList>
            <person name="Li H.-S."/>
            <person name="Huang Y.-H."/>
            <person name="Pang H."/>
        </authorList>
    </citation>
    <scope>NUCLEOTIDE SEQUENCE [LARGE SCALE GENOMIC DNA]</scope>
    <source>
        <strain evidence="1">SYSU_2023b</strain>
        <tissue evidence="1">Whole body</tissue>
    </source>
</reference>
<gene>
    <name evidence="1" type="ORF">WA026_019709</name>
</gene>
<protein>
    <submittedName>
        <fullName evidence="1">Uncharacterized protein</fullName>
    </submittedName>
</protein>
<accession>A0AAW1UQE1</accession>
<organism evidence="1 2">
    <name type="scientific">Henosepilachna vigintioctopunctata</name>
    <dbReference type="NCBI Taxonomy" id="420089"/>
    <lineage>
        <taxon>Eukaryota</taxon>
        <taxon>Metazoa</taxon>
        <taxon>Ecdysozoa</taxon>
        <taxon>Arthropoda</taxon>
        <taxon>Hexapoda</taxon>
        <taxon>Insecta</taxon>
        <taxon>Pterygota</taxon>
        <taxon>Neoptera</taxon>
        <taxon>Endopterygota</taxon>
        <taxon>Coleoptera</taxon>
        <taxon>Polyphaga</taxon>
        <taxon>Cucujiformia</taxon>
        <taxon>Coccinelloidea</taxon>
        <taxon>Coccinellidae</taxon>
        <taxon>Epilachninae</taxon>
        <taxon>Epilachnini</taxon>
        <taxon>Henosepilachna</taxon>
    </lineage>
</organism>
<dbReference type="AlphaFoldDB" id="A0AAW1UQE1"/>